<dbReference type="Gene3D" id="3.30.470.30">
    <property type="entry name" value="DNA ligase/mRNA capping enzyme"/>
    <property type="match status" value="1"/>
</dbReference>
<organism evidence="2 3">
    <name type="scientific">Murimonas intestini</name>
    <dbReference type="NCBI Taxonomy" id="1337051"/>
    <lineage>
        <taxon>Bacteria</taxon>
        <taxon>Bacillati</taxon>
        <taxon>Bacillota</taxon>
        <taxon>Clostridia</taxon>
        <taxon>Lachnospirales</taxon>
        <taxon>Lachnospiraceae</taxon>
        <taxon>Murimonas</taxon>
    </lineage>
</organism>
<protein>
    <submittedName>
        <fullName evidence="2">RNA ligase</fullName>
    </submittedName>
</protein>
<name>A0AB73T4C1_9FIRM</name>
<comment type="caution">
    <text evidence="2">The sequence shown here is derived from an EMBL/GenBank/DDBJ whole genome shotgun (WGS) entry which is preliminary data.</text>
</comment>
<evidence type="ECO:0000313" key="2">
    <source>
        <dbReference type="EMBL" id="PWJ75491.1"/>
    </source>
</evidence>
<dbReference type="InterPro" id="IPR052732">
    <property type="entry name" value="Cell-binding_unc_protein"/>
</dbReference>
<dbReference type="Proteomes" id="UP000245412">
    <property type="component" value="Unassembled WGS sequence"/>
</dbReference>
<evidence type="ECO:0000313" key="3">
    <source>
        <dbReference type="Proteomes" id="UP000245412"/>
    </source>
</evidence>
<reference evidence="2 3" key="1">
    <citation type="submission" date="2018-05" db="EMBL/GenBank/DDBJ databases">
        <authorList>
            <person name="Goeker M."/>
            <person name="Huntemann M."/>
            <person name="Clum A."/>
            <person name="Pillay M."/>
            <person name="Palaniappan K."/>
            <person name="Varghese N."/>
            <person name="Mikhailova N."/>
            <person name="Stamatis D."/>
            <person name="Reddy T."/>
            <person name="Daum C."/>
            <person name="Shapiro N."/>
            <person name="Ivanova N."/>
            <person name="Kyrpides N."/>
            <person name="Woyke T."/>
        </authorList>
    </citation>
    <scope>NUCLEOTIDE SEQUENCE [LARGE SCALE GENOMIC DNA]</scope>
    <source>
        <strain evidence="2 3">DSM 26524</strain>
    </source>
</reference>
<keyword evidence="3" id="KW-1185">Reference proteome</keyword>
<keyword evidence="2" id="KW-0436">Ligase</keyword>
<accession>A0AB73T4C1</accession>
<dbReference type="InterPro" id="IPR021122">
    <property type="entry name" value="RNA_ligase_dom_REL/Rnl2"/>
</dbReference>
<gene>
    <name evidence="2" type="ORF">C7383_10661</name>
</gene>
<dbReference type="SUPFAM" id="SSF56091">
    <property type="entry name" value="DNA ligase/mRNA capping enzyme, catalytic domain"/>
    <property type="match status" value="1"/>
</dbReference>
<dbReference type="RefSeq" id="WP_109626435.1">
    <property type="nucleotide sequence ID" value="NZ_JANKBI010000004.1"/>
</dbReference>
<dbReference type="AlphaFoldDB" id="A0AB73T4C1"/>
<dbReference type="EMBL" id="QGGY01000006">
    <property type="protein sequence ID" value="PWJ75491.1"/>
    <property type="molecule type" value="Genomic_DNA"/>
</dbReference>
<dbReference type="Pfam" id="PF09414">
    <property type="entry name" value="RNA_ligase"/>
    <property type="match status" value="1"/>
</dbReference>
<evidence type="ECO:0000259" key="1">
    <source>
        <dbReference type="Pfam" id="PF09414"/>
    </source>
</evidence>
<sequence length="266" mass="30752">MSGEFSIRKYPRTPHLEGSRLQPGDEDLSQIRFSEIAGRYLVVEEKCDGANSAISFSKNGELLLQSRGHYLTGGYRERHYNLMKQWANTHRDAFYQVLGSRYIMYGEWMYAKHTVFYDALPHYFLEFDIFDRVYGIFLDTPSRKKMTEQMSVVSVPVLAEGIFTEQEKLLALLGRSSYISEKHIQCLQKVSAEMGLDVQRQCRETDASDAMEGLYIKEEEGGQVVSRMKYVRASFLQCVDVSETHWLDRPIVPNQLAVPVEKLFEE</sequence>
<feature type="domain" description="RNA ligase" evidence="1">
    <location>
        <begin position="40"/>
        <end position="231"/>
    </location>
</feature>
<proteinExistence type="predicted"/>
<dbReference type="PANTHER" id="PTHR43883">
    <property type="entry name" value="SLR0207 PROTEIN"/>
    <property type="match status" value="1"/>
</dbReference>
<dbReference type="GO" id="GO:0016874">
    <property type="term" value="F:ligase activity"/>
    <property type="evidence" value="ECO:0007669"/>
    <property type="project" value="UniProtKB-KW"/>
</dbReference>
<dbReference type="PANTHER" id="PTHR43883:SF1">
    <property type="entry name" value="GLUCONOKINASE"/>
    <property type="match status" value="1"/>
</dbReference>